<dbReference type="OrthoDB" id="3269417at2759"/>
<protein>
    <submittedName>
        <fullName evidence="1">Uncharacterized protein</fullName>
    </submittedName>
</protein>
<dbReference type="HOGENOM" id="CLU_101491_0_0_1"/>
<accession>A0A0C9W6Y0</accession>
<sequence length="192" mass="21789">RYQQVPTFGRDTIRRFSRNSSDMKRMSAYNFEDLLQCALPVFEGLLPEHHNLTVLELLYTLCHWHGFAKLRMHTDETLQAMDDLTWSVGNVIRAFEANTCPAFSTKELKCKAQCCQRRETLAWRSSAAPSRTPADSTGAARQPKGLNLCTYKLHALGDYTTTIRMFGTSDSYSTQLVSPAVFIYALQALTQH</sequence>
<keyword evidence="2" id="KW-1185">Reference proteome</keyword>
<dbReference type="EMBL" id="KN840009">
    <property type="protein sequence ID" value="KIJ58032.1"/>
    <property type="molecule type" value="Genomic_DNA"/>
</dbReference>
<dbReference type="AlphaFoldDB" id="A0A0C9W6Y0"/>
<evidence type="ECO:0000313" key="2">
    <source>
        <dbReference type="Proteomes" id="UP000053820"/>
    </source>
</evidence>
<evidence type="ECO:0000313" key="1">
    <source>
        <dbReference type="EMBL" id="KIJ58032.1"/>
    </source>
</evidence>
<proteinExistence type="predicted"/>
<gene>
    <name evidence="1" type="ORF">HYDPIDRAFT_103404</name>
</gene>
<organism evidence="1 2">
    <name type="scientific">Hydnomerulius pinastri MD-312</name>
    <dbReference type="NCBI Taxonomy" id="994086"/>
    <lineage>
        <taxon>Eukaryota</taxon>
        <taxon>Fungi</taxon>
        <taxon>Dikarya</taxon>
        <taxon>Basidiomycota</taxon>
        <taxon>Agaricomycotina</taxon>
        <taxon>Agaricomycetes</taxon>
        <taxon>Agaricomycetidae</taxon>
        <taxon>Boletales</taxon>
        <taxon>Boletales incertae sedis</taxon>
        <taxon>Leucogyrophana</taxon>
    </lineage>
</organism>
<reference evidence="1 2" key="1">
    <citation type="submission" date="2014-04" db="EMBL/GenBank/DDBJ databases">
        <title>Evolutionary Origins and Diversification of the Mycorrhizal Mutualists.</title>
        <authorList>
            <consortium name="DOE Joint Genome Institute"/>
            <consortium name="Mycorrhizal Genomics Consortium"/>
            <person name="Kohler A."/>
            <person name="Kuo A."/>
            <person name="Nagy L.G."/>
            <person name="Floudas D."/>
            <person name="Copeland A."/>
            <person name="Barry K.W."/>
            <person name="Cichocki N."/>
            <person name="Veneault-Fourrey C."/>
            <person name="LaButti K."/>
            <person name="Lindquist E.A."/>
            <person name="Lipzen A."/>
            <person name="Lundell T."/>
            <person name="Morin E."/>
            <person name="Murat C."/>
            <person name="Riley R."/>
            <person name="Ohm R."/>
            <person name="Sun H."/>
            <person name="Tunlid A."/>
            <person name="Henrissat B."/>
            <person name="Grigoriev I.V."/>
            <person name="Hibbett D.S."/>
            <person name="Martin F."/>
        </authorList>
    </citation>
    <scope>NUCLEOTIDE SEQUENCE [LARGE SCALE GENOMIC DNA]</scope>
    <source>
        <strain evidence="1 2">MD-312</strain>
    </source>
</reference>
<name>A0A0C9W6Y0_9AGAM</name>
<feature type="non-terminal residue" evidence="1">
    <location>
        <position position="1"/>
    </location>
</feature>
<dbReference type="Proteomes" id="UP000053820">
    <property type="component" value="Unassembled WGS sequence"/>
</dbReference>